<comment type="caution">
    <text evidence="2">The sequence shown here is derived from an EMBL/GenBank/DDBJ whole genome shotgun (WGS) entry which is preliminary data.</text>
</comment>
<dbReference type="EMBL" id="JAIWYP010000004">
    <property type="protein sequence ID" value="KAH3838940.1"/>
    <property type="molecule type" value="Genomic_DNA"/>
</dbReference>
<gene>
    <name evidence="1" type="ORF">DPMN_112357</name>
    <name evidence="2" type="ORF">DPMN_112414</name>
</gene>
<dbReference type="EMBL" id="JAIWYP010000004">
    <property type="protein sequence ID" value="KAH3838996.1"/>
    <property type="molecule type" value="Genomic_DNA"/>
</dbReference>
<dbReference type="Proteomes" id="UP000828390">
    <property type="component" value="Unassembled WGS sequence"/>
</dbReference>
<reference evidence="2" key="1">
    <citation type="journal article" date="2019" name="bioRxiv">
        <title>The Genome of the Zebra Mussel, Dreissena polymorpha: A Resource for Invasive Species Research.</title>
        <authorList>
            <person name="McCartney M.A."/>
            <person name="Auch B."/>
            <person name="Kono T."/>
            <person name="Mallez S."/>
            <person name="Zhang Y."/>
            <person name="Obille A."/>
            <person name="Becker A."/>
            <person name="Abrahante J.E."/>
            <person name="Garbe J."/>
            <person name="Badalamenti J.P."/>
            <person name="Herman A."/>
            <person name="Mangelson H."/>
            <person name="Liachko I."/>
            <person name="Sullivan S."/>
            <person name="Sone E.D."/>
            <person name="Koren S."/>
            <person name="Silverstein K.A.T."/>
            <person name="Beckman K.B."/>
            <person name="Gohl D.M."/>
        </authorList>
    </citation>
    <scope>NUCLEOTIDE SEQUENCE</scope>
    <source>
        <strain evidence="2">Duluth1</strain>
        <tissue evidence="2">Whole animal</tissue>
    </source>
</reference>
<organism evidence="2 3">
    <name type="scientific">Dreissena polymorpha</name>
    <name type="common">Zebra mussel</name>
    <name type="synonym">Mytilus polymorpha</name>
    <dbReference type="NCBI Taxonomy" id="45954"/>
    <lineage>
        <taxon>Eukaryota</taxon>
        <taxon>Metazoa</taxon>
        <taxon>Spiralia</taxon>
        <taxon>Lophotrochozoa</taxon>
        <taxon>Mollusca</taxon>
        <taxon>Bivalvia</taxon>
        <taxon>Autobranchia</taxon>
        <taxon>Heteroconchia</taxon>
        <taxon>Euheterodonta</taxon>
        <taxon>Imparidentia</taxon>
        <taxon>Neoheterodontei</taxon>
        <taxon>Myida</taxon>
        <taxon>Dreissenoidea</taxon>
        <taxon>Dreissenidae</taxon>
        <taxon>Dreissena</taxon>
    </lineage>
</organism>
<name>A0A9D4QPQ6_DREPO</name>
<accession>A0A9D4QPQ6</accession>
<keyword evidence="3" id="KW-1185">Reference proteome</keyword>
<proteinExistence type="predicted"/>
<reference evidence="2" key="2">
    <citation type="submission" date="2020-11" db="EMBL/GenBank/DDBJ databases">
        <authorList>
            <person name="McCartney M.A."/>
            <person name="Auch B."/>
            <person name="Kono T."/>
            <person name="Mallez S."/>
            <person name="Becker A."/>
            <person name="Gohl D.M."/>
            <person name="Silverstein K.A.T."/>
            <person name="Koren S."/>
            <person name="Bechman K.B."/>
            <person name="Herman A."/>
            <person name="Abrahante J.E."/>
            <person name="Garbe J."/>
        </authorList>
    </citation>
    <scope>NUCLEOTIDE SEQUENCE</scope>
    <source>
        <strain evidence="2">Duluth1</strain>
        <tissue evidence="2">Whole animal</tissue>
    </source>
</reference>
<dbReference type="AlphaFoldDB" id="A0A9D4QPQ6"/>
<evidence type="ECO:0000313" key="3">
    <source>
        <dbReference type="Proteomes" id="UP000828390"/>
    </source>
</evidence>
<evidence type="ECO:0000313" key="2">
    <source>
        <dbReference type="EMBL" id="KAH3838996.1"/>
    </source>
</evidence>
<evidence type="ECO:0000313" key="1">
    <source>
        <dbReference type="EMBL" id="KAH3838940.1"/>
    </source>
</evidence>
<protein>
    <submittedName>
        <fullName evidence="2">Uncharacterized protein</fullName>
    </submittedName>
</protein>
<sequence length="59" mass="6564">MLSFDEVYLSIKSAPVNCMFGAGLVFPAKVELNLVKAIPVRKWTGSNIHTYAVSVHQER</sequence>